<dbReference type="PANTHER" id="PTHR36194">
    <property type="entry name" value="S-LAYER-LIKE PROTEIN"/>
    <property type="match status" value="1"/>
</dbReference>
<comment type="caution">
    <text evidence="5">The sequence shown here is derived from an EMBL/GenBank/DDBJ whole genome shotgun (WGS) entry which is preliminary data.</text>
</comment>
<keyword evidence="2" id="KW-1133">Transmembrane helix</keyword>
<keyword evidence="2" id="KW-0812">Transmembrane</keyword>
<reference evidence="5 6" key="1">
    <citation type="submission" date="2016-07" db="EMBL/GenBank/DDBJ databases">
        <title>Draft genome of Scalindua rubra, obtained from a brine-seawater interface in the Red Sea, sheds light on salt adaptation in anammox bacteria.</title>
        <authorList>
            <person name="Speth D.R."/>
            <person name="Lagkouvardos I."/>
            <person name="Wang Y."/>
            <person name="Qian P.-Y."/>
            <person name="Dutilh B.E."/>
            <person name="Jetten M.S."/>
        </authorList>
    </citation>
    <scope>NUCLEOTIDE SEQUENCE [LARGE SCALE GENOMIC DNA]</scope>
    <source>
        <strain evidence="5">BSI-1</strain>
    </source>
</reference>
<keyword evidence="2" id="KW-0472">Membrane</keyword>
<name>A0A1E3XEL6_9BACT</name>
<dbReference type="PANTHER" id="PTHR36194:SF1">
    <property type="entry name" value="S-LAYER-LIKE PROTEIN"/>
    <property type="match status" value="1"/>
</dbReference>
<protein>
    <submittedName>
        <fullName evidence="5">Uncharacterized protein</fullName>
    </submittedName>
</protein>
<feature type="coiled-coil region" evidence="1">
    <location>
        <begin position="259"/>
        <end position="293"/>
    </location>
</feature>
<dbReference type="Pfam" id="PF08308">
    <property type="entry name" value="PEGA"/>
    <property type="match status" value="1"/>
</dbReference>
<evidence type="ECO:0000256" key="1">
    <source>
        <dbReference type="SAM" id="Coils"/>
    </source>
</evidence>
<organism evidence="5 6">
    <name type="scientific">Candidatus Scalindua rubra</name>
    <dbReference type="NCBI Taxonomy" id="1872076"/>
    <lineage>
        <taxon>Bacteria</taxon>
        <taxon>Pseudomonadati</taxon>
        <taxon>Planctomycetota</taxon>
        <taxon>Candidatus Brocadiia</taxon>
        <taxon>Candidatus Brocadiales</taxon>
        <taxon>Candidatus Scalinduaceae</taxon>
        <taxon>Candidatus Scalindua</taxon>
    </lineage>
</organism>
<evidence type="ECO:0000313" key="5">
    <source>
        <dbReference type="EMBL" id="ODS34072.1"/>
    </source>
</evidence>
<sequence>MKYLKLESLQKQGKLRFPVRTAGVTKSDIMRKHLLQILIISFIFLIYPIIHAAEEEKDRLLVVPLKAQIGIQKEEAILLTDILSVELYRSGKFTILNRDDMKAVLTEKEFELAMGCDDNVCLLENVAKLAVNKLVAGNIGKLGNKYVVSIRMINEDGENEIMERDYCDCPLEELTKSIERISFKFLKYLVGEVAMDGSIRVESEPGGARIYLDGDNIGTTPDSIRYINPGTYKVEVKMDGYKVWSKRVNVEASEEVPVFARLEAETKKLEEEKRLIEEEWRRLKKERELAEIETHWSEWQHRLEYTYNKTLKHDEDTNLSVKEKAQIWQDLIKNFEHDNPYSTEDEAMRSHAMRRLEYWRNFPEEQKPPSPPHIQPPKTKQVFLRSHYKRDLSLAQAQSMPYISIREKNWNGFNAHSTIKHNYEVNIINGDEVVIDHTTGLMWVKSGLTRQATWNAARKMVQKLNRRGCAGYHDWRLPTLEEAISLLESSKKNGNLYIAPIFDRNQRWIWTGDKKRGSNEAWDVNFVYGIVSWSPFNDHGFVRPVRSLKKSKYRKDYKKPIERLMKQRIDKRRKIDKWKSDHWK</sequence>
<dbReference type="InterPro" id="IPR013229">
    <property type="entry name" value="PEGA"/>
</dbReference>
<gene>
    <name evidence="5" type="ORF">SCARUB_00745</name>
</gene>
<dbReference type="EMBL" id="MAYW01000013">
    <property type="protein sequence ID" value="ODS34072.1"/>
    <property type="molecule type" value="Genomic_DNA"/>
</dbReference>
<proteinExistence type="predicted"/>
<feature type="domain" description="PEGA" evidence="4">
    <location>
        <begin position="197"/>
        <end position="264"/>
    </location>
</feature>
<evidence type="ECO:0000256" key="2">
    <source>
        <dbReference type="SAM" id="Phobius"/>
    </source>
</evidence>
<evidence type="ECO:0000259" key="4">
    <source>
        <dbReference type="Pfam" id="PF08308"/>
    </source>
</evidence>
<dbReference type="AlphaFoldDB" id="A0A1E3XEL6"/>
<evidence type="ECO:0000259" key="3">
    <source>
        <dbReference type="Pfam" id="PF07603"/>
    </source>
</evidence>
<dbReference type="Proteomes" id="UP000094056">
    <property type="component" value="Unassembled WGS sequence"/>
</dbReference>
<dbReference type="Gene3D" id="3.40.50.10070">
    <property type="entry name" value="TolB, N-terminal domain"/>
    <property type="match status" value="1"/>
</dbReference>
<feature type="transmembrane region" description="Helical" evidence="2">
    <location>
        <begin position="34"/>
        <end position="53"/>
    </location>
</feature>
<dbReference type="InterPro" id="IPR011460">
    <property type="entry name" value="Lcl_C"/>
</dbReference>
<feature type="domain" description="Lcl C-terminal" evidence="3">
    <location>
        <begin position="433"/>
        <end position="546"/>
    </location>
</feature>
<accession>A0A1E3XEL6</accession>
<evidence type="ECO:0000313" key="6">
    <source>
        <dbReference type="Proteomes" id="UP000094056"/>
    </source>
</evidence>
<dbReference type="Pfam" id="PF07603">
    <property type="entry name" value="Lcl_C"/>
    <property type="match status" value="1"/>
</dbReference>
<keyword evidence="1" id="KW-0175">Coiled coil</keyword>